<reference evidence="4" key="1">
    <citation type="submission" date="2023-03" db="EMBL/GenBank/DDBJ databases">
        <title>Mating type loci evolution in Malassezia.</title>
        <authorList>
            <person name="Coelho M.A."/>
        </authorList>
    </citation>
    <scope>NUCLEOTIDE SEQUENCE</scope>
    <source>
        <strain evidence="4">CBS 11721</strain>
    </source>
</reference>
<evidence type="ECO:0000256" key="2">
    <source>
        <dbReference type="ARBA" id="ARBA00023002"/>
    </source>
</evidence>
<evidence type="ECO:0000256" key="1">
    <source>
        <dbReference type="ARBA" id="ARBA00006484"/>
    </source>
</evidence>
<accession>A0AAF0EPQ6</accession>
<dbReference type="AlphaFoldDB" id="A0AAF0EPQ6"/>
<sequence>MTTARLALALLLAWLIAQWLRHNRRVKNLAPASERVAILGASTLDGLGAALLHRYIERGTKHITIVGRRKEALDAVRSAALSKYPGANADIAVFVADCTSTSDVIALRSHIESKYGGLDTLHIVFGVTSILPLLGLAGVDPLGVNADGVATTRRDADAAGLERIVQTVEHSANGNLTGTAVVLGALVPLLQATSTRPAVAVTGSVAGLVYAPTRSIYCATKSAQHFLVNSVALECDRQAGLPIPGSSKRRAHVRFLIVAPGPIRNSFVAKYAVDSNDGPRDNRDRALDVNDVARDTVARIDSEKYGMLVLPRYVFLAALASQFEATRALVARISHRMYRY</sequence>
<keyword evidence="5" id="KW-1185">Reference proteome</keyword>
<keyword evidence="2" id="KW-0560">Oxidoreductase</keyword>
<dbReference type="InterPro" id="IPR002347">
    <property type="entry name" value="SDR_fam"/>
</dbReference>
<dbReference type="Gene3D" id="3.40.50.720">
    <property type="entry name" value="NAD(P)-binding Rossmann-like Domain"/>
    <property type="match status" value="1"/>
</dbReference>
<proteinExistence type="inferred from homology"/>
<comment type="similarity">
    <text evidence="1">Belongs to the short-chain dehydrogenases/reductases (SDR) family.</text>
</comment>
<dbReference type="Pfam" id="PF00106">
    <property type="entry name" value="adh_short"/>
    <property type="match status" value="1"/>
</dbReference>
<feature type="signal peptide" evidence="3">
    <location>
        <begin position="1"/>
        <end position="17"/>
    </location>
</feature>
<evidence type="ECO:0000256" key="3">
    <source>
        <dbReference type="SAM" id="SignalP"/>
    </source>
</evidence>
<feature type="chain" id="PRO_5042247739" evidence="3">
    <location>
        <begin position="18"/>
        <end position="340"/>
    </location>
</feature>
<keyword evidence="3" id="KW-0732">Signal</keyword>
<dbReference type="PANTHER" id="PTHR44196">
    <property type="entry name" value="DEHYDROGENASE/REDUCTASE SDR FAMILY MEMBER 7B"/>
    <property type="match status" value="1"/>
</dbReference>
<dbReference type="GO" id="GO:0016020">
    <property type="term" value="C:membrane"/>
    <property type="evidence" value="ECO:0007669"/>
    <property type="project" value="TreeGrafter"/>
</dbReference>
<dbReference type="GO" id="GO:0016491">
    <property type="term" value="F:oxidoreductase activity"/>
    <property type="evidence" value="ECO:0007669"/>
    <property type="project" value="UniProtKB-KW"/>
</dbReference>
<dbReference type="InterPro" id="IPR036291">
    <property type="entry name" value="NAD(P)-bd_dom_sf"/>
</dbReference>
<dbReference type="CDD" id="cd05233">
    <property type="entry name" value="SDR_c"/>
    <property type="match status" value="1"/>
</dbReference>
<dbReference type="PANTHER" id="PTHR44196:SF1">
    <property type="entry name" value="DEHYDROGENASE_REDUCTASE SDR FAMILY MEMBER 7B"/>
    <property type="match status" value="1"/>
</dbReference>
<organism evidence="4 5">
    <name type="scientific">Malassezia cuniculi</name>
    <dbReference type="NCBI Taxonomy" id="948313"/>
    <lineage>
        <taxon>Eukaryota</taxon>
        <taxon>Fungi</taxon>
        <taxon>Dikarya</taxon>
        <taxon>Basidiomycota</taxon>
        <taxon>Ustilaginomycotina</taxon>
        <taxon>Malasseziomycetes</taxon>
        <taxon>Malasseziales</taxon>
        <taxon>Malasseziaceae</taxon>
        <taxon>Malassezia</taxon>
    </lineage>
</organism>
<dbReference type="EMBL" id="CP119878">
    <property type="protein sequence ID" value="WFD34311.1"/>
    <property type="molecule type" value="Genomic_DNA"/>
</dbReference>
<evidence type="ECO:0000313" key="5">
    <source>
        <dbReference type="Proteomes" id="UP001219933"/>
    </source>
</evidence>
<protein>
    <submittedName>
        <fullName evidence="4">Uncharacterized protein</fullName>
    </submittedName>
</protein>
<dbReference type="Proteomes" id="UP001219933">
    <property type="component" value="Chromosome 2"/>
</dbReference>
<name>A0AAF0EPQ6_9BASI</name>
<evidence type="ECO:0000313" key="4">
    <source>
        <dbReference type="EMBL" id="WFD34311.1"/>
    </source>
</evidence>
<dbReference type="SUPFAM" id="SSF51735">
    <property type="entry name" value="NAD(P)-binding Rossmann-fold domains"/>
    <property type="match status" value="1"/>
</dbReference>
<gene>
    <name evidence="4" type="ORF">MCUN1_001150</name>
</gene>